<keyword evidence="1" id="KW-0808">Transferase</keyword>
<evidence type="ECO:0000313" key="2">
    <source>
        <dbReference type="Proteomes" id="UP000483094"/>
    </source>
</evidence>
<reference evidence="1 2" key="1">
    <citation type="submission" date="2019-11" db="EMBL/GenBank/DDBJ databases">
        <title>Growth characteristics of pneumococcus vary with the chemical composition of the capsule and with environmental conditions.</title>
        <authorList>
            <person name="Tothpal A."/>
            <person name="Desobry K."/>
            <person name="Joshi S."/>
            <person name="Wyllie A.L."/>
            <person name="Weinberger D.M."/>
        </authorList>
    </citation>
    <scope>NUCLEOTIDE SEQUENCE [LARGE SCALE GENOMIC DNA]</scope>
    <source>
        <strain evidence="2">pnumococcus19F</strain>
    </source>
</reference>
<feature type="non-terminal residue" evidence="1">
    <location>
        <position position="1"/>
    </location>
</feature>
<dbReference type="GO" id="GO:0016746">
    <property type="term" value="F:acyltransferase activity"/>
    <property type="evidence" value="ECO:0007669"/>
    <property type="project" value="UniProtKB-KW"/>
</dbReference>
<dbReference type="Proteomes" id="UP000483094">
    <property type="component" value="Unassembled WGS sequence"/>
</dbReference>
<evidence type="ECO:0000313" key="1">
    <source>
        <dbReference type="EMBL" id="MTV72674.1"/>
    </source>
</evidence>
<organism evidence="1 2">
    <name type="scientific">Streptococcus pneumoniae</name>
    <dbReference type="NCBI Taxonomy" id="1313"/>
    <lineage>
        <taxon>Bacteria</taxon>
        <taxon>Bacillati</taxon>
        <taxon>Bacillota</taxon>
        <taxon>Bacilli</taxon>
        <taxon>Lactobacillales</taxon>
        <taxon>Streptococcaceae</taxon>
        <taxon>Streptococcus</taxon>
    </lineage>
</organism>
<name>A0A6G2D802_STREE</name>
<proteinExistence type="predicted"/>
<keyword evidence="1" id="KW-0012">Acyltransferase</keyword>
<dbReference type="AlphaFoldDB" id="A0A6G2D802"/>
<sequence length="48" mass="5510">YDSLFIAIILALASLIIIRHKDNIARIKNKTENLVPWGLNLTHQDPKK</sequence>
<gene>
    <name evidence="1" type="ORF">GM540_01285</name>
</gene>
<protein>
    <submittedName>
        <fullName evidence="1">Glycerol-3-phosphate acyltransferase</fullName>
    </submittedName>
</protein>
<comment type="caution">
    <text evidence="1">The sequence shown here is derived from an EMBL/GenBank/DDBJ whole genome shotgun (WGS) entry which is preliminary data.</text>
</comment>
<dbReference type="EMBL" id="WNHQ01000046">
    <property type="protein sequence ID" value="MTV72674.1"/>
    <property type="molecule type" value="Genomic_DNA"/>
</dbReference>
<accession>A0A6G2D802</accession>